<evidence type="ECO:0008006" key="4">
    <source>
        <dbReference type="Google" id="ProtNLM"/>
    </source>
</evidence>
<dbReference type="RefSeq" id="WP_039325704.1">
    <property type="nucleotide sequence ID" value="NZ_JQHM01000015.1"/>
</dbReference>
<dbReference type="Proteomes" id="UP000032874">
    <property type="component" value="Unassembled WGS sequence"/>
</dbReference>
<protein>
    <recommendedName>
        <fullName evidence="4">Lipoprotein</fullName>
    </recommendedName>
</protein>
<keyword evidence="1" id="KW-0732">Signal</keyword>
<dbReference type="STRING" id="55207.KP22_18870"/>
<comment type="caution">
    <text evidence="2">The sequence shown here is derived from an EMBL/GenBank/DDBJ whole genome shotgun (WGS) entry which is preliminary data.</text>
</comment>
<dbReference type="AlphaFoldDB" id="A0A093RFK8"/>
<feature type="chain" id="PRO_5001887662" description="Lipoprotein" evidence="1">
    <location>
        <begin position="23"/>
        <end position="191"/>
    </location>
</feature>
<evidence type="ECO:0000256" key="1">
    <source>
        <dbReference type="SAM" id="SignalP"/>
    </source>
</evidence>
<dbReference type="InterPro" id="IPR021675">
    <property type="entry name" value="DUF3261"/>
</dbReference>
<name>A0A093RFK8_9GAMM</name>
<dbReference type="EMBL" id="JQHM01000015">
    <property type="protein sequence ID" value="KFX01505.1"/>
    <property type="molecule type" value="Genomic_DNA"/>
</dbReference>
<sequence length="191" mass="21378">MTLLRRGLLLIGVLVLSSCASKQHDDNRPQAWLKPGVKVTLPAPAITPPVNEQQLLTGTFDGKQQSLLVMLNADDKQLSLVGLSSIGIRLFKVTYDAQGVHTEQSIVLPQLPPASQVLADIMLSHWPIAVWQTQLPVGWTLKDSDDKRQLRDNRGTLITEIRYMTRNNQRVPISVQQFVFGYHIVIQHLDS</sequence>
<dbReference type="PROSITE" id="PS51257">
    <property type="entry name" value="PROKAR_LIPOPROTEIN"/>
    <property type="match status" value="1"/>
</dbReference>
<evidence type="ECO:0000313" key="2">
    <source>
        <dbReference type="EMBL" id="KFX01505.1"/>
    </source>
</evidence>
<evidence type="ECO:0000313" key="3">
    <source>
        <dbReference type="Proteomes" id="UP000032874"/>
    </source>
</evidence>
<gene>
    <name evidence="2" type="ORF">KP22_18870</name>
</gene>
<accession>A0A093RFK8</accession>
<dbReference type="eggNOG" id="ENOG502ZABB">
    <property type="taxonomic scope" value="Bacteria"/>
</dbReference>
<organism evidence="2 3">
    <name type="scientific">Pectobacterium betavasculorum</name>
    <dbReference type="NCBI Taxonomy" id="55207"/>
    <lineage>
        <taxon>Bacteria</taxon>
        <taxon>Pseudomonadati</taxon>
        <taxon>Pseudomonadota</taxon>
        <taxon>Gammaproteobacteria</taxon>
        <taxon>Enterobacterales</taxon>
        <taxon>Pectobacteriaceae</taxon>
        <taxon>Pectobacterium</taxon>
    </lineage>
</organism>
<feature type="signal peptide" evidence="1">
    <location>
        <begin position="1"/>
        <end position="22"/>
    </location>
</feature>
<reference evidence="2 3" key="1">
    <citation type="submission" date="2014-08" db="EMBL/GenBank/DDBJ databases">
        <title>Genome sequences of NCPPB Pectobacterium isolates.</title>
        <authorList>
            <person name="Glover R.H."/>
            <person name="Sapp M."/>
            <person name="Elphinstone J."/>
        </authorList>
    </citation>
    <scope>NUCLEOTIDE SEQUENCE [LARGE SCALE GENOMIC DNA]</scope>
    <source>
        <strain evidence="2 3">NCPPB 2795</strain>
    </source>
</reference>
<dbReference type="Pfam" id="PF11659">
    <property type="entry name" value="DUF3261"/>
    <property type="match status" value="1"/>
</dbReference>
<proteinExistence type="predicted"/>